<evidence type="ECO:0000259" key="1">
    <source>
        <dbReference type="Pfam" id="PF05547"/>
    </source>
</evidence>
<protein>
    <submittedName>
        <fullName evidence="2">M6 family metalloprotease-like protein</fullName>
    </submittedName>
</protein>
<dbReference type="PANTHER" id="PTHR41775">
    <property type="entry name" value="SECRETED PROTEIN-RELATED"/>
    <property type="match status" value="1"/>
</dbReference>
<dbReference type="Pfam" id="PF05547">
    <property type="entry name" value="Peptidase_M6"/>
    <property type="match status" value="1"/>
</dbReference>
<comment type="caution">
    <text evidence="2">The sequence shown here is derived from an EMBL/GenBank/DDBJ whole genome shotgun (WGS) entry which is preliminary data.</text>
</comment>
<dbReference type="Gene3D" id="2.60.40.10">
    <property type="entry name" value="Immunoglobulins"/>
    <property type="match status" value="1"/>
</dbReference>
<gene>
    <name evidence="2" type="ORF">M2350_000606</name>
</gene>
<dbReference type="NCBIfam" id="TIGR03296">
    <property type="entry name" value="M6dom_TIGR03296"/>
    <property type="match status" value="1"/>
</dbReference>
<organism evidence="2 3">
    <name type="scientific">Candidatus Fervidibacter sacchari</name>
    <dbReference type="NCBI Taxonomy" id="1448929"/>
    <lineage>
        <taxon>Bacteria</taxon>
        <taxon>Candidatus Fervidibacterota</taxon>
        <taxon>Candidatus Fervidibacter</taxon>
    </lineage>
</organism>
<evidence type="ECO:0000313" key="2">
    <source>
        <dbReference type="EMBL" id="MCS3918209.1"/>
    </source>
</evidence>
<dbReference type="RefSeq" id="WP_259093771.1">
    <property type="nucleotide sequence ID" value="NZ_CP130454.1"/>
</dbReference>
<dbReference type="Gene3D" id="2.60.40.4070">
    <property type="match status" value="1"/>
</dbReference>
<dbReference type="SUPFAM" id="SSF55486">
    <property type="entry name" value="Metalloproteases ('zincins'), catalytic domain"/>
    <property type="match status" value="1"/>
</dbReference>
<dbReference type="InterPro" id="IPR008757">
    <property type="entry name" value="Peptidase_M6-like_domain"/>
</dbReference>
<dbReference type="EMBL" id="JANUCP010000001">
    <property type="protein sequence ID" value="MCS3918209.1"/>
    <property type="molecule type" value="Genomic_DNA"/>
</dbReference>
<accession>A0ABT2EJT2</accession>
<sequence>MLMQHFGITEEKIRAIAEAQGRQTGRELPSIFYGGLGTSFYPTSGLVGTIRGLHILVRPNSPDIMPDPEHTADYYRQLLFDESNPNSLASFVKEASYGRCRVIGDSFGPITVNVPVATTGNITYIAGYMSIPTLQSILQQALSALDNVVDFTRYDSDRDGRIDLLFLTVASDPDTRPPNGDFTQDPTYGAFTVVWGKIRRIVPTIPPFATTNDGVVVDCAIFVHEVDSLYGCGTYAHEFGHAFGLPDLYNPYNLNQVDPGAWSLMATGDRFFPGRITINPMRPSGHPGHLDPWCKLMLGWVTPIEVTREHGTVIIPIWAEQPVVYRLWAFGSPVANEYFMVVNRQLRGFDSLLPGFGLNIFHIDKSILEDFVLYFQNAVQFDPSRKGVDLVDADGRNDMDDVQIQLQAFDWTSFGFAGFQKGNWGDDGDPFPGRTNKTSFDLLSTPPSLSYLGVDSGVRVVDIRPLPDGTIQATLRVATQPQAVILGPREGEVVYTTKPTLQVQFTAPLGAYADIDPSSITVLVNGVTMPITNPAAVFDEGRQTLMLPLIDPTDPTLPLPSGTHTVEVRARNRAGVEITPATVTFTILPFRLTAARTKSGILLPFMVTLPYNFQHETVPPERRTPAYVFGAPPLIARWGVVNAAGQQGYLRSGEFVSELAPGRAYWVLLRSDVILAIDAPDVDRSQPFRIRNESVWDFNDFDVGWQQIGNPYPFPVSASAVQVLLKSGQVLSLKEAARQGIVLNTVFHYSVTSDPPAYMAISVEDWTLSPFTGYWIYKFQPCSLVVSPMPAPRTSHPAHKPKPMLSLEIWGERAELPYQVAITDGTEKVPAPPAAPGATAWAGFVKYGQGEPNRSAHLPLMEIPASQTGRWLLVIQSSKPNQTVTLRWRSSRQLASKAVLVDPTTRRSVNLSGAGELTVVTDEQGKKQLLLNLGIPTDVPLRIVDLKVTKTRGKGYIISGRLTSPATVQAEIRTLTGRLVRVLADSSEPKTQIQLIWDGRSVDGQVLPSMPLLLRLSARDNLGRETQRVVVLR</sequence>
<name>A0ABT2EJT2_9BACT</name>
<dbReference type="Proteomes" id="UP001204798">
    <property type="component" value="Unassembled WGS sequence"/>
</dbReference>
<proteinExistence type="predicted"/>
<keyword evidence="3" id="KW-1185">Reference proteome</keyword>
<reference evidence="2 3" key="1">
    <citation type="submission" date="2022-08" db="EMBL/GenBank/DDBJ databases">
        <title>Bacterial and archaeal communities from various locations to study Microbial Dark Matter (Phase II).</title>
        <authorList>
            <person name="Stepanauskas R."/>
        </authorList>
    </citation>
    <scope>NUCLEOTIDE SEQUENCE [LARGE SCALE GENOMIC DNA]</scope>
    <source>
        <strain evidence="2 3">PD1</strain>
    </source>
</reference>
<evidence type="ECO:0000313" key="3">
    <source>
        <dbReference type="Proteomes" id="UP001204798"/>
    </source>
</evidence>
<dbReference type="PANTHER" id="PTHR41775:SF1">
    <property type="entry name" value="PEPTIDASE M6-LIKE DOMAIN-CONTAINING PROTEIN"/>
    <property type="match status" value="1"/>
</dbReference>
<dbReference type="InterPro" id="IPR013783">
    <property type="entry name" value="Ig-like_fold"/>
</dbReference>
<feature type="domain" description="Peptidase M6-like" evidence="1">
    <location>
        <begin position="222"/>
        <end position="300"/>
    </location>
</feature>